<feature type="chain" id="PRO_5002926311" evidence="12">
    <location>
        <begin position="21"/>
        <end position="710"/>
    </location>
</feature>
<organism evidence="15 16">
    <name type="scientific">Porphyromonas endodontalis (strain ATCC 35406 / DSM 24491 / JCM 8526 / CCUG 16442 / BCRC 14492 / NCTC 13058 / HG 370)</name>
    <name type="common">Bacteroides endodontalis</name>
    <dbReference type="NCBI Taxonomy" id="553175"/>
    <lineage>
        <taxon>Bacteria</taxon>
        <taxon>Pseudomonadati</taxon>
        <taxon>Bacteroidota</taxon>
        <taxon>Bacteroidia</taxon>
        <taxon>Bacteroidales</taxon>
        <taxon>Porphyromonadaceae</taxon>
        <taxon>Porphyromonas</taxon>
    </lineage>
</organism>
<dbReference type="EMBL" id="ACNN01000031">
    <property type="protein sequence ID" value="EEN82190.1"/>
    <property type="molecule type" value="Genomic_DNA"/>
</dbReference>
<evidence type="ECO:0000256" key="3">
    <source>
        <dbReference type="ARBA" id="ARBA00022452"/>
    </source>
</evidence>
<dbReference type="PROSITE" id="PS52016">
    <property type="entry name" value="TONB_DEPENDENT_REC_3"/>
    <property type="match status" value="1"/>
</dbReference>
<evidence type="ECO:0000259" key="14">
    <source>
        <dbReference type="Pfam" id="PF07715"/>
    </source>
</evidence>
<evidence type="ECO:0000256" key="7">
    <source>
        <dbReference type="ARBA" id="ARBA00023136"/>
    </source>
</evidence>
<proteinExistence type="inferred from homology"/>
<evidence type="ECO:0000256" key="10">
    <source>
        <dbReference type="PROSITE-ProRule" id="PRU01360"/>
    </source>
</evidence>
<evidence type="ECO:0000313" key="16">
    <source>
        <dbReference type="Proteomes" id="UP000004295"/>
    </source>
</evidence>
<dbReference type="GeneID" id="93366187"/>
<dbReference type="Gene3D" id="2.40.170.20">
    <property type="entry name" value="TonB-dependent receptor, beta-barrel domain"/>
    <property type="match status" value="1"/>
</dbReference>
<keyword evidence="7 10" id="KW-0472">Membrane</keyword>
<evidence type="ECO:0000256" key="4">
    <source>
        <dbReference type="ARBA" id="ARBA00022692"/>
    </source>
</evidence>
<accession>C3JCD2</accession>
<keyword evidence="16" id="KW-1185">Reference proteome</keyword>
<evidence type="ECO:0000256" key="5">
    <source>
        <dbReference type="ARBA" id="ARBA00022729"/>
    </source>
</evidence>
<name>C3JCD2_POREA</name>
<feature type="domain" description="TonB-dependent receptor plug" evidence="14">
    <location>
        <begin position="47"/>
        <end position="150"/>
    </location>
</feature>
<keyword evidence="5 12" id="KW-0732">Signal</keyword>
<dbReference type="RefSeq" id="WP_004334731.1">
    <property type="nucleotide sequence ID" value="NZ_ACNN01000031.1"/>
</dbReference>
<keyword evidence="4 10" id="KW-0812">Transmembrane</keyword>
<evidence type="ECO:0000256" key="2">
    <source>
        <dbReference type="ARBA" id="ARBA00022448"/>
    </source>
</evidence>
<evidence type="ECO:0000313" key="15">
    <source>
        <dbReference type="EMBL" id="EEN82190.1"/>
    </source>
</evidence>
<evidence type="ECO:0000256" key="1">
    <source>
        <dbReference type="ARBA" id="ARBA00004571"/>
    </source>
</evidence>
<comment type="subcellular location">
    <subcellularLocation>
        <location evidence="1 10">Cell outer membrane</location>
        <topology evidence="1 10">Multi-pass membrane protein</topology>
    </subcellularLocation>
</comment>
<evidence type="ECO:0000256" key="8">
    <source>
        <dbReference type="ARBA" id="ARBA00023170"/>
    </source>
</evidence>
<protein>
    <submittedName>
        <fullName evidence="15">TonB-dependent receptor plug domain protein</fullName>
    </submittedName>
</protein>
<dbReference type="InterPro" id="IPR012910">
    <property type="entry name" value="Plug_dom"/>
</dbReference>
<feature type="signal peptide" evidence="12">
    <location>
        <begin position="1"/>
        <end position="20"/>
    </location>
</feature>
<evidence type="ECO:0000256" key="12">
    <source>
        <dbReference type="SAM" id="SignalP"/>
    </source>
</evidence>
<dbReference type="GO" id="GO:0009279">
    <property type="term" value="C:cell outer membrane"/>
    <property type="evidence" value="ECO:0007669"/>
    <property type="project" value="UniProtKB-SubCell"/>
</dbReference>
<dbReference type="SUPFAM" id="SSF56935">
    <property type="entry name" value="Porins"/>
    <property type="match status" value="1"/>
</dbReference>
<dbReference type="Pfam" id="PF07715">
    <property type="entry name" value="Plug"/>
    <property type="match status" value="1"/>
</dbReference>
<comment type="caution">
    <text evidence="15">The sequence shown here is derived from an EMBL/GenBank/DDBJ whole genome shotgun (WGS) entry which is preliminary data.</text>
</comment>
<evidence type="ECO:0000256" key="6">
    <source>
        <dbReference type="ARBA" id="ARBA00023077"/>
    </source>
</evidence>
<evidence type="ECO:0000256" key="11">
    <source>
        <dbReference type="RuleBase" id="RU003357"/>
    </source>
</evidence>
<dbReference type="InterPro" id="IPR036942">
    <property type="entry name" value="Beta-barrel_TonB_sf"/>
</dbReference>
<dbReference type="AlphaFoldDB" id="C3JCD2"/>
<dbReference type="Pfam" id="PF00593">
    <property type="entry name" value="TonB_dep_Rec_b-barrel"/>
    <property type="match status" value="1"/>
</dbReference>
<sequence length="710" mass="80151">MRNRLLLAFLLACLPMLAKAQTDTLIHSSQQLGEVVVTGTGTAHYLKDAPVQTEVITRSMLRNYSGRSISDILTALSPGFDISSSDMGGRITMGGLNNSYILILLNGRRLHGDLGGQNDLSLIDPLDIERIEIVRGASSSLYGSDAIAGVINVITRRKTKQIPLSIDNTTQVGAFGGLRQHNRLQLQLGQLHSDTKYSGARSDGWQNSTQEYYRNKLYENSTTKTESAFDNNRISQAFSFTPSPHWSIAADGMYYLKHIYHEPGLPRFRSYNLRYRDFSLGASAEYKQEGKFSLAFLADYSRHRYFYDYYDNYIDEIFEHKIIDGKDTRVPKHIVYSPGSSSLESDQGQFNAALKTIIPFNEKHLFSAGIEYRLDDLYAPKRMVKAREANYTLSSYAQDEWNILPKLNVTAGARLVHHEAFGWHLTPKASLLYKSGDWRWRATYSWGFKTPTIKELYYFYERPIMSKVRLYIGNEHLKPQRSQYASASVEYRHEGWQFSFTPSVNNVWDMIALVAVPIPPGYAGDEGNDYDGAMQYINMEQAFIGNLEFSAAYTSPRGFALGASYSYTLAQAHLVDEEASKNAQKPITEVRNIDGTANHHANLFAKWGHTWGKYSLGVGIYGKGQTERYYKEYGNAPGFFLWKLSTDHSFALPAGLHLEAALGIDNLLNHVERHPYGYNFGTTSPGRTLFLSLSFGYKTGKKSQKTKGNR</sequence>
<dbReference type="InterPro" id="IPR039426">
    <property type="entry name" value="TonB-dep_rcpt-like"/>
</dbReference>
<dbReference type="PANTHER" id="PTHR30069">
    <property type="entry name" value="TONB-DEPENDENT OUTER MEMBRANE RECEPTOR"/>
    <property type="match status" value="1"/>
</dbReference>
<dbReference type="PANTHER" id="PTHR30069:SF29">
    <property type="entry name" value="HEMOGLOBIN AND HEMOGLOBIN-HAPTOGLOBIN-BINDING PROTEIN 1-RELATED"/>
    <property type="match status" value="1"/>
</dbReference>
<keyword evidence="2 10" id="KW-0813">Transport</keyword>
<keyword evidence="6 11" id="KW-0798">TonB box</keyword>
<comment type="similarity">
    <text evidence="10 11">Belongs to the TonB-dependent receptor family.</text>
</comment>
<dbReference type="InterPro" id="IPR037066">
    <property type="entry name" value="Plug_dom_sf"/>
</dbReference>
<evidence type="ECO:0000256" key="9">
    <source>
        <dbReference type="ARBA" id="ARBA00023237"/>
    </source>
</evidence>
<gene>
    <name evidence="15" type="ORF">POREN0001_2023</name>
</gene>
<dbReference type="Gene3D" id="2.170.130.10">
    <property type="entry name" value="TonB-dependent receptor, plug domain"/>
    <property type="match status" value="1"/>
</dbReference>
<keyword evidence="8 15" id="KW-0675">Receptor</keyword>
<keyword evidence="9 10" id="KW-0998">Cell outer membrane</keyword>
<dbReference type="eggNOG" id="COG4771">
    <property type="taxonomic scope" value="Bacteria"/>
</dbReference>
<dbReference type="GO" id="GO:0015344">
    <property type="term" value="F:siderophore uptake transmembrane transporter activity"/>
    <property type="evidence" value="ECO:0007669"/>
    <property type="project" value="TreeGrafter"/>
</dbReference>
<keyword evidence="3 10" id="KW-1134">Transmembrane beta strand</keyword>
<reference evidence="15 16" key="1">
    <citation type="submission" date="2009-04" db="EMBL/GenBank/DDBJ databases">
        <authorList>
            <person name="Sebastian Y."/>
            <person name="Madupu R."/>
            <person name="Durkin A.S."/>
            <person name="Torralba M."/>
            <person name="Methe B."/>
            <person name="Sutton G.G."/>
            <person name="Strausberg R.L."/>
            <person name="Nelson K.E."/>
        </authorList>
    </citation>
    <scope>NUCLEOTIDE SEQUENCE [LARGE SCALE GENOMIC DNA]</scope>
    <source>
        <strain evidence="16">ATCC 35406 / BCRC 14492 / JCM 8526 / NCTC 13058 / HG 370</strain>
    </source>
</reference>
<dbReference type="GO" id="GO:0044718">
    <property type="term" value="P:siderophore transmembrane transport"/>
    <property type="evidence" value="ECO:0007669"/>
    <property type="project" value="TreeGrafter"/>
</dbReference>
<dbReference type="InterPro" id="IPR000531">
    <property type="entry name" value="Beta-barrel_TonB"/>
</dbReference>
<dbReference type="Proteomes" id="UP000004295">
    <property type="component" value="Unassembled WGS sequence"/>
</dbReference>
<dbReference type="CDD" id="cd01347">
    <property type="entry name" value="ligand_gated_channel"/>
    <property type="match status" value="1"/>
</dbReference>
<evidence type="ECO:0000259" key="13">
    <source>
        <dbReference type="Pfam" id="PF00593"/>
    </source>
</evidence>
<feature type="domain" description="TonB-dependent receptor-like beta-barrel" evidence="13">
    <location>
        <begin position="215"/>
        <end position="667"/>
    </location>
</feature>
<dbReference type="STRING" id="553175.POREN0001_2023"/>